<evidence type="ECO:0000256" key="2">
    <source>
        <dbReference type="SAM" id="SignalP"/>
    </source>
</evidence>
<proteinExistence type="predicted"/>
<evidence type="ECO:0000313" key="4">
    <source>
        <dbReference type="EMBL" id="KKB58930.1"/>
    </source>
</evidence>
<dbReference type="InterPro" id="IPR013783">
    <property type="entry name" value="Ig-like_fold"/>
</dbReference>
<organism evidence="4 5">
    <name type="scientific">Parabacteroides goldsteinii DSM 19448 = WAL 12034</name>
    <dbReference type="NCBI Taxonomy" id="927665"/>
    <lineage>
        <taxon>Bacteria</taxon>
        <taxon>Pseudomonadati</taxon>
        <taxon>Bacteroidota</taxon>
        <taxon>Bacteroidia</taxon>
        <taxon>Bacteroidales</taxon>
        <taxon>Tannerellaceae</taxon>
        <taxon>Parabacteroides</taxon>
    </lineage>
</organism>
<dbReference type="Gene3D" id="2.60.40.10">
    <property type="entry name" value="Immunoglobulins"/>
    <property type="match status" value="3"/>
</dbReference>
<comment type="caution">
    <text evidence="4">The sequence shown here is derived from an EMBL/GenBank/DDBJ whole genome shotgun (WGS) entry which is preliminary data.</text>
</comment>
<dbReference type="PATRIC" id="fig|927665.4.peg.762"/>
<dbReference type="InterPro" id="IPR019026">
    <property type="entry name" value="Peptidase_M64_IgA"/>
</dbReference>
<reference evidence="4 5" key="1">
    <citation type="submission" date="2013-04" db="EMBL/GenBank/DDBJ databases">
        <title>The Genome Sequence of Parabacteroides goldsteinii DSM 19448.</title>
        <authorList>
            <consortium name="The Broad Institute Genomics Platform"/>
            <person name="Earl A."/>
            <person name="Ward D."/>
            <person name="Feldgarden M."/>
            <person name="Gevers D."/>
            <person name="Martens E."/>
            <person name="Sakamoto M."/>
            <person name="Benno Y."/>
            <person name="Song Y."/>
            <person name="Liu C."/>
            <person name="Lee J."/>
            <person name="Bolanos M."/>
            <person name="Vaisanen M.L."/>
            <person name="Finegold S.M."/>
            <person name="Walker B."/>
            <person name="Young S."/>
            <person name="Zeng Q."/>
            <person name="Gargeya S."/>
            <person name="Fitzgerald M."/>
            <person name="Haas B."/>
            <person name="Abouelleil A."/>
            <person name="Allen A.W."/>
            <person name="Alvarado L."/>
            <person name="Arachchi H.M."/>
            <person name="Berlin A.M."/>
            <person name="Chapman S.B."/>
            <person name="Gainer-Dewar J."/>
            <person name="Goldberg J."/>
            <person name="Griggs A."/>
            <person name="Gujja S."/>
            <person name="Hansen M."/>
            <person name="Howarth C."/>
            <person name="Imamovic A."/>
            <person name="Ireland A."/>
            <person name="Larimer J."/>
            <person name="McCowan C."/>
            <person name="Murphy C."/>
            <person name="Pearson M."/>
            <person name="Poon T.W."/>
            <person name="Priest M."/>
            <person name="Roberts A."/>
            <person name="Saif S."/>
            <person name="Shea T."/>
            <person name="Sisk P."/>
            <person name="Sykes S."/>
            <person name="Wortman J."/>
            <person name="Nusbaum C."/>
            <person name="Birren B."/>
        </authorList>
    </citation>
    <scope>NUCLEOTIDE SEQUENCE [LARGE SCALE GENOMIC DNA]</scope>
    <source>
        <strain evidence="4 5">DSM 19448</strain>
    </source>
</reference>
<dbReference type="Pfam" id="PF09471">
    <property type="entry name" value="Peptidase_M64"/>
    <property type="match status" value="1"/>
</dbReference>
<keyword evidence="2" id="KW-0732">Signal</keyword>
<protein>
    <recommendedName>
        <fullName evidence="3">BACON domain-containing protein</fullName>
    </recommendedName>
</protein>
<dbReference type="STRING" id="927665.HMPREF1535_00751"/>
<dbReference type="Pfam" id="PF13004">
    <property type="entry name" value="BACON"/>
    <property type="match status" value="2"/>
</dbReference>
<feature type="domain" description="BACON" evidence="3">
    <location>
        <begin position="251"/>
        <end position="302"/>
    </location>
</feature>
<dbReference type="CDD" id="cd14948">
    <property type="entry name" value="BACON"/>
    <property type="match status" value="3"/>
</dbReference>
<evidence type="ECO:0000256" key="1">
    <source>
        <dbReference type="SAM" id="MobiDB-lite"/>
    </source>
</evidence>
<feature type="domain" description="BACON" evidence="3">
    <location>
        <begin position="68"/>
        <end position="119"/>
    </location>
</feature>
<evidence type="ECO:0000259" key="3">
    <source>
        <dbReference type="Pfam" id="PF13004"/>
    </source>
</evidence>
<sequence>MNIKKSYYCTNIFFFLFCLLLCLASCKEEEEFLTISVSELNIPAKGEEKSIDIHTNSVWIAEVMPAGNSSWVTLNTMSGDANTSSVHIMFAENNTDQERTAEILFRAGKTAQSLKITQKEKTTLVVSDRGWYIGQPGGRWPFPIDRNVDYTVSISPEARSWLQLSETKAITTDTLYLTVRENLEPEMREGAIYIKATDVSAADTIFVSQEALQITVSTEQLDFASEGGSGVISINSTHTDHNYNPEYTYVIEPETASWCQIKKSEDSKLLFVSVSTNEAKVRREANINIKSSALTKTVRVIQQEDGLTYYADGEYVRLQTASAGKGVNIAIMGDGFTKADLVKDGRYENLANQAMEHFFSIEPYKSNRKYFNVYMIFAQSEEAGVNGEIPGITIDNRFGSIYGEGTNINWNDSICDVYLNLVPELKGVVEMTTILFLNSSKYAGTAHLYSNGFCIAACPISKEAPPFDFKGLVHHEAGGHAFGLLADEYIIYEEKASEGVKAEIRLWQKFGCYRNVSSTNDLSQVPWSVFTGKEKYAYVGAYEGAYLYQSGVWRPEEISCMDINIPYYNAPSRWAIVDRIRRLAGEPCTFDDFMQSDHVTPWSATKTKPQKSYPPLGKPVLIKSKTSGRL</sequence>
<accession>A0A0F5JMW6</accession>
<dbReference type="EMBL" id="AQHV01000004">
    <property type="protein sequence ID" value="KKB58930.1"/>
    <property type="molecule type" value="Genomic_DNA"/>
</dbReference>
<feature type="chain" id="PRO_5002489768" description="BACON domain-containing protein" evidence="2">
    <location>
        <begin position="25"/>
        <end position="630"/>
    </location>
</feature>
<dbReference type="InterPro" id="IPR024361">
    <property type="entry name" value="BACON"/>
</dbReference>
<feature type="signal peptide" evidence="2">
    <location>
        <begin position="1"/>
        <end position="24"/>
    </location>
</feature>
<gene>
    <name evidence="4" type="ORF">HMPREF1535_00751</name>
</gene>
<dbReference type="Gene3D" id="3.40.390.10">
    <property type="entry name" value="Collagenase (Catalytic Domain)"/>
    <property type="match status" value="1"/>
</dbReference>
<feature type="region of interest" description="Disordered" evidence="1">
    <location>
        <begin position="601"/>
        <end position="630"/>
    </location>
</feature>
<dbReference type="Proteomes" id="UP000033047">
    <property type="component" value="Unassembled WGS sequence"/>
</dbReference>
<dbReference type="AlphaFoldDB" id="A0A0F5JMW6"/>
<dbReference type="HOGENOM" id="CLU_036990_0_0_10"/>
<dbReference type="RefSeq" id="WP_046145338.1">
    <property type="nucleotide sequence ID" value="NZ_KQ033912.1"/>
</dbReference>
<evidence type="ECO:0000313" key="5">
    <source>
        <dbReference type="Proteomes" id="UP000033047"/>
    </source>
</evidence>
<dbReference type="GO" id="GO:0008237">
    <property type="term" value="F:metallopeptidase activity"/>
    <property type="evidence" value="ECO:0007669"/>
    <property type="project" value="InterPro"/>
</dbReference>
<dbReference type="InterPro" id="IPR024079">
    <property type="entry name" value="MetalloPept_cat_dom_sf"/>
</dbReference>
<name>A0A0F5JMW6_9BACT</name>